<evidence type="ECO:0008006" key="5">
    <source>
        <dbReference type="Google" id="ProtNLM"/>
    </source>
</evidence>
<evidence type="ECO:0000313" key="2">
    <source>
        <dbReference type="EMBL" id="CAH9055637.1"/>
    </source>
</evidence>
<proteinExistence type="predicted"/>
<dbReference type="InterPro" id="IPR010667">
    <property type="entry name" value="Phage_T4_Gp19"/>
</dbReference>
<dbReference type="AlphaFoldDB" id="A0A9W4QW30"/>
<gene>
    <name evidence="2" type="ORF">PSECIP111854_01618</name>
    <name evidence="1" type="ORF">PSECIP111951_00934</name>
</gene>
<evidence type="ECO:0000313" key="4">
    <source>
        <dbReference type="Proteomes" id="UP001152485"/>
    </source>
</evidence>
<sequence length="151" mass="17137">MIQELTTPMVGYRFAALITSAAIPNPIDIFFKEISGLKVNRSIEYDGNRATVGSNKQTRTLTLKRGVLRTGSTLELTNFISLPQWHQFAVRNDILITLLNDNNLPTKAWLVTRAFMESWEWDSLDATRNDVLIESISFSYQNLVTVPIPFT</sequence>
<evidence type="ECO:0000313" key="3">
    <source>
        <dbReference type="Proteomes" id="UP001152467"/>
    </source>
</evidence>
<reference evidence="2 4" key="1">
    <citation type="submission" date="2022-07" db="EMBL/GenBank/DDBJ databases">
        <authorList>
            <person name="Criscuolo A."/>
        </authorList>
    </citation>
    <scope>NUCLEOTIDE SEQUENCE</scope>
    <source>
        <strain evidence="4">CIP 111951</strain>
        <strain evidence="2">CIP111854</strain>
        <strain evidence="1">CIP111951</strain>
    </source>
</reference>
<accession>A0A9W4QW30</accession>
<organism evidence="2 3">
    <name type="scientific">Pseudoalteromonas holothuriae</name>
    <dbReference type="NCBI Taxonomy" id="2963714"/>
    <lineage>
        <taxon>Bacteria</taxon>
        <taxon>Pseudomonadati</taxon>
        <taxon>Pseudomonadota</taxon>
        <taxon>Gammaproteobacteria</taxon>
        <taxon>Alteromonadales</taxon>
        <taxon>Pseudoalteromonadaceae</taxon>
        <taxon>Pseudoalteromonas</taxon>
    </lineage>
</organism>
<comment type="caution">
    <text evidence="2">The sequence shown here is derived from an EMBL/GenBank/DDBJ whole genome shotgun (WGS) entry which is preliminary data.</text>
</comment>
<dbReference type="RefSeq" id="WP_261592119.1">
    <property type="nucleotide sequence ID" value="NZ_CAMAPC010000005.1"/>
</dbReference>
<dbReference type="Proteomes" id="UP001152467">
    <property type="component" value="Unassembled WGS sequence"/>
</dbReference>
<dbReference type="GO" id="GO:0005198">
    <property type="term" value="F:structural molecule activity"/>
    <property type="evidence" value="ECO:0007669"/>
    <property type="project" value="InterPro"/>
</dbReference>
<dbReference type="EMBL" id="CAMAPD010000003">
    <property type="protein sequence ID" value="CAH9053985.1"/>
    <property type="molecule type" value="Genomic_DNA"/>
</dbReference>
<dbReference type="Pfam" id="PF06841">
    <property type="entry name" value="Phage_T4_gp19"/>
    <property type="match status" value="1"/>
</dbReference>
<keyword evidence="3" id="KW-1185">Reference proteome</keyword>
<dbReference type="Proteomes" id="UP001152485">
    <property type="component" value="Unassembled WGS sequence"/>
</dbReference>
<evidence type="ECO:0000313" key="1">
    <source>
        <dbReference type="EMBL" id="CAH9053985.1"/>
    </source>
</evidence>
<dbReference type="EMBL" id="CAMAPC010000005">
    <property type="protein sequence ID" value="CAH9055637.1"/>
    <property type="molecule type" value="Genomic_DNA"/>
</dbReference>
<protein>
    <recommendedName>
        <fullName evidence="5">Phage tail protein</fullName>
    </recommendedName>
</protein>
<name>A0A9W4QW30_9GAMM</name>